<dbReference type="PROSITE" id="PS50008">
    <property type="entry name" value="PIPLC_Y_DOMAIN"/>
    <property type="match status" value="1"/>
</dbReference>
<dbReference type="AlphaFoldDB" id="G3HWH1"/>
<dbReference type="STRING" id="10029.G3HWH1"/>
<name>G3HWH1_CRIGR</name>
<proteinExistence type="predicted"/>
<protein>
    <submittedName>
        <fullName evidence="2">1-phosphatidylinositol-4,5-bisphosphate phosphodiesterase delta-4</fullName>
    </submittedName>
</protein>
<dbReference type="Gene3D" id="2.60.40.150">
    <property type="entry name" value="C2 domain"/>
    <property type="match status" value="1"/>
</dbReference>
<dbReference type="GO" id="GO:0035556">
    <property type="term" value="P:intracellular signal transduction"/>
    <property type="evidence" value="ECO:0007669"/>
    <property type="project" value="InterPro"/>
</dbReference>
<gene>
    <name evidence="2" type="ORF">I79_015329</name>
</gene>
<dbReference type="InterPro" id="IPR035892">
    <property type="entry name" value="C2_domain_sf"/>
</dbReference>
<dbReference type="PaxDb" id="10029-XP_007614274.1"/>
<dbReference type="EMBL" id="JH000831">
    <property type="protein sequence ID" value="EGW11887.1"/>
    <property type="molecule type" value="Genomic_DNA"/>
</dbReference>
<dbReference type="eggNOG" id="KOG0169">
    <property type="taxonomic scope" value="Eukaryota"/>
</dbReference>
<organism evidence="2 3">
    <name type="scientific">Cricetulus griseus</name>
    <name type="common">Chinese hamster</name>
    <name type="synonym">Cricetulus barabensis griseus</name>
    <dbReference type="NCBI Taxonomy" id="10029"/>
    <lineage>
        <taxon>Eukaryota</taxon>
        <taxon>Metazoa</taxon>
        <taxon>Chordata</taxon>
        <taxon>Craniata</taxon>
        <taxon>Vertebrata</taxon>
        <taxon>Euteleostomi</taxon>
        <taxon>Mammalia</taxon>
        <taxon>Eutheria</taxon>
        <taxon>Euarchontoglires</taxon>
        <taxon>Glires</taxon>
        <taxon>Rodentia</taxon>
        <taxon>Myomorpha</taxon>
        <taxon>Muroidea</taxon>
        <taxon>Cricetidae</taxon>
        <taxon>Cricetinae</taxon>
        <taxon>Cricetulus</taxon>
    </lineage>
</organism>
<accession>G3HWH1</accession>
<dbReference type="Gene3D" id="3.20.20.190">
    <property type="entry name" value="Phosphatidylinositol (PI) phosphodiesterase"/>
    <property type="match status" value="1"/>
</dbReference>
<dbReference type="SUPFAM" id="SSF49562">
    <property type="entry name" value="C2 domain (Calcium/lipid-binding domain, CaLB)"/>
    <property type="match status" value="1"/>
</dbReference>
<dbReference type="Proteomes" id="UP000001075">
    <property type="component" value="Unassembled WGS sequence"/>
</dbReference>
<dbReference type="InParanoid" id="G3HWH1"/>
<dbReference type="GO" id="GO:0006629">
    <property type="term" value="P:lipid metabolic process"/>
    <property type="evidence" value="ECO:0007669"/>
    <property type="project" value="InterPro"/>
</dbReference>
<dbReference type="GO" id="GO:0004435">
    <property type="term" value="F:phosphatidylinositol-4,5-bisphosphate phospholipase C activity"/>
    <property type="evidence" value="ECO:0007669"/>
    <property type="project" value="InterPro"/>
</dbReference>
<reference evidence="3" key="1">
    <citation type="journal article" date="2011" name="Nat. Biotechnol.">
        <title>The genomic sequence of the Chinese hamster ovary (CHO)-K1 cell line.</title>
        <authorList>
            <person name="Xu X."/>
            <person name="Nagarajan H."/>
            <person name="Lewis N.E."/>
            <person name="Pan S."/>
            <person name="Cai Z."/>
            <person name="Liu X."/>
            <person name="Chen W."/>
            <person name="Xie M."/>
            <person name="Wang W."/>
            <person name="Hammond S."/>
            <person name="Andersen M.R."/>
            <person name="Neff N."/>
            <person name="Passarelli B."/>
            <person name="Koh W."/>
            <person name="Fan H.C."/>
            <person name="Wang J."/>
            <person name="Gui Y."/>
            <person name="Lee K.H."/>
            <person name="Betenbaugh M.J."/>
            <person name="Quake S.R."/>
            <person name="Famili I."/>
            <person name="Palsson B.O."/>
            <person name="Wang J."/>
        </authorList>
    </citation>
    <scope>NUCLEOTIDE SEQUENCE [LARGE SCALE GENOMIC DNA]</scope>
    <source>
        <strain evidence="3">CHO K1 cell line</strain>
    </source>
</reference>
<evidence type="ECO:0000313" key="3">
    <source>
        <dbReference type="Proteomes" id="UP000001075"/>
    </source>
</evidence>
<dbReference type="SUPFAM" id="SSF51695">
    <property type="entry name" value="PLC-like phosphodiesterases"/>
    <property type="match status" value="1"/>
</dbReference>
<dbReference type="PANTHER" id="PTHR10336">
    <property type="entry name" value="PHOSPHOINOSITIDE-SPECIFIC PHOSPHOLIPASE C FAMILY PROTEIN"/>
    <property type="match status" value="1"/>
</dbReference>
<dbReference type="GO" id="GO:0005886">
    <property type="term" value="C:plasma membrane"/>
    <property type="evidence" value="ECO:0007669"/>
    <property type="project" value="TreeGrafter"/>
</dbReference>
<evidence type="ECO:0000259" key="1">
    <source>
        <dbReference type="PROSITE" id="PS50008"/>
    </source>
</evidence>
<dbReference type="InterPro" id="IPR001192">
    <property type="entry name" value="PI-PLC_fam"/>
</dbReference>
<feature type="domain" description="PI-PLC Y-box" evidence="1">
    <location>
        <begin position="1"/>
        <end position="32"/>
    </location>
</feature>
<dbReference type="InterPro" id="IPR001711">
    <property type="entry name" value="PLipase_C_Pinositol-sp_Y"/>
</dbReference>
<sequence length="128" mass="14314">MNMQTAGVAMDICDGFFRQNGGSGYVLKPIFLCDIQSSFNPERLISPYKAKTLLVQVISGQRLPKVDNTKEKSIVDPLVKVELFGVPEDTRQQETNYVENNGESLGMGKCRNRLPSSFYPVLHLVQSM</sequence>
<dbReference type="InterPro" id="IPR017946">
    <property type="entry name" value="PLC-like_Pdiesterase_TIM-brl"/>
</dbReference>
<dbReference type="PANTHER" id="PTHR10336:SF31">
    <property type="entry name" value="1-PHOSPHATIDYLINOSITOL 4,5-BISPHOSPHATE PHOSPHODIESTERASE DELTA-4"/>
    <property type="match status" value="1"/>
</dbReference>
<evidence type="ECO:0000313" key="2">
    <source>
        <dbReference type="EMBL" id="EGW11887.1"/>
    </source>
</evidence>